<dbReference type="InterPro" id="IPR009956">
    <property type="entry name" value="Post-segregation_anti-tox_CcdA"/>
</dbReference>
<sequence length="81" mass="8922">MATTQRSAAPRRPTNVSLPVDTVAAAKDLGINVSQACEQGLAAAVKKAQEERWVSENWEAIQSSNAWVEKNGLPFTKYRMF</sequence>
<dbReference type="OrthoDB" id="7191115at2"/>
<dbReference type="EMBL" id="WSUT01000005">
    <property type="protein sequence ID" value="MWC43140.1"/>
    <property type="molecule type" value="Genomic_DNA"/>
</dbReference>
<dbReference type="EMBL" id="FNBI01000005">
    <property type="protein sequence ID" value="SDF70107.1"/>
    <property type="molecule type" value="Genomic_DNA"/>
</dbReference>
<keyword evidence="1" id="KW-1277">Toxin-antitoxin system</keyword>
<gene>
    <name evidence="2" type="ORF">GQR91_05615</name>
    <name evidence="3" type="ORF">SAMN05216557_10568</name>
</gene>
<dbReference type="Proteomes" id="UP000323502">
    <property type="component" value="Unassembled WGS sequence"/>
</dbReference>
<keyword evidence="4" id="KW-1185">Reference proteome</keyword>
<reference evidence="3 4" key="1">
    <citation type="submission" date="2016-10" db="EMBL/GenBank/DDBJ databases">
        <authorList>
            <person name="Varghese N."/>
            <person name="Submissions S."/>
        </authorList>
    </citation>
    <scope>NUCLEOTIDE SEQUENCE [LARGE SCALE GENOMIC DNA]</scope>
    <source>
        <strain evidence="3 4">S7-754</strain>
    </source>
</reference>
<dbReference type="Proteomes" id="UP000436801">
    <property type="component" value="Unassembled WGS sequence"/>
</dbReference>
<dbReference type="Pfam" id="PF07362">
    <property type="entry name" value="CcdA"/>
    <property type="match status" value="1"/>
</dbReference>
<evidence type="ECO:0000313" key="3">
    <source>
        <dbReference type="EMBL" id="SDF70107.1"/>
    </source>
</evidence>
<name>A0A1G7N886_9SPHN</name>
<dbReference type="AlphaFoldDB" id="A0A1G7N886"/>
<protein>
    <submittedName>
        <fullName evidence="2 3">Antitoxin CcdA</fullName>
    </submittedName>
</protein>
<evidence type="ECO:0000256" key="1">
    <source>
        <dbReference type="ARBA" id="ARBA00022649"/>
    </source>
</evidence>
<evidence type="ECO:0000313" key="5">
    <source>
        <dbReference type="Proteomes" id="UP000436801"/>
    </source>
</evidence>
<evidence type="ECO:0000313" key="4">
    <source>
        <dbReference type="Proteomes" id="UP000323502"/>
    </source>
</evidence>
<proteinExistence type="predicted"/>
<reference evidence="2 5" key="2">
    <citation type="submission" date="2019-12" db="EMBL/GenBank/DDBJ databases">
        <authorList>
            <person name="Zheng J."/>
        </authorList>
    </citation>
    <scope>NUCLEOTIDE SEQUENCE [LARGE SCALE GENOMIC DNA]</scope>
    <source>
        <strain evidence="2 5">DSM 27347</strain>
    </source>
</reference>
<evidence type="ECO:0000313" key="2">
    <source>
        <dbReference type="EMBL" id="MWC43140.1"/>
    </source>
</evidence>
<dbReference type="RefSeq" id="WP_112383794.1">
    <property type="nucleotide sequence ID" value="NZ_CP178397.1"/>
</dbReference>
<organism evidence="3 4">
    <name type="scientific">Sphingomonas carotinifaciens</name>
    <dbReference type="NCBI Taxonomy" id="1166323"/>
    <lineage>
        <taxon>Bacteria</taxon>
        <taxon>Pseudomonadati</taxon>
        <taxon>Pseudomonadota</taxon>
        <taxon>Alphaproteobacteria</taxon>
        <taxon>Sphingomonadales</taxon>
        <taxon>Sphingomonadaceae</taxon>
        <taxon>Sphingomonas</taxon>
    </lineage>
</organism>
<accession>A0A1G7N886</accession>